<evidence type="ECO:0000313" key="7">
    <source>
        <dbReference type="Proteomes" id="UP001451303"/>
    </source>
</evidence>
<evidence type="ECO:0000256" key="1">
    <source>
        <dbReference type="ARBA" id="ARBA00005495"/>
    </source>
</evidence>
<sequence>MLLSRVVHQKPTSIFRASQSRIFRLPTAPSFTRNPLLQTFIMSIHMKGRCVCENLQYSLELDSLDDARTTLCHCNSCKRAFGTNYGLTTKVPLQGFKYETGTPKKFKQHNGVTREFCDNCGAYICEYGEEAADKFRYIMWGSFDEPEKVPPKGEFFCKNKPKWMPDIPGTFRKQEIKE</sequence>
<dbReference type="Gene3D" id="3.90.1590.10">
    <property type="entry name" value="glutathione-dependent formaldehyde- activating enzyme (gfa)"/>
    <property type="match status" value="1"/>
</dbReference>
<evidence type="ECO:0000256" key="2">
    <source>
        <dbReference type="ARBA" id="ARBA00022723"/>
    </source>
</evidence>
<evidence type="ECO:0000256" key="3">
    <source>
        <dbReference type="ARBA" id="ARBA00022833"/>
    </source>
</evidence>
<evidence type="ECO:0000313" key="6">
    <source>
        <dbReference type="EMBL" id="KAL0465873.1"/>
    </source>
</evidence>
<name>A0ABR3D210_NEUIN</name>
<dbReference type="PANTHER" id="PTHR33337:SF40">
    <property type="entry name" value="CENP-V_GFA DOMAIN-CONTAINING PROTEIN-RELATED"/>
    <property type="match status" value="1"/>
</dbReference>
<keyword evidence="3" id="KW-0862">Zinc</keyword>
<gene>
    <name evidence="6" type="ORF">QR685DRAFT_537721</name>
</gene>
<evidence type="ECO:0000256" key="4">
    <source>
        <dbReference type="ARBA" id="ARBA00023239"/>
    </source>
</evidence>
<comment type="similarity">
    <text evidence="1">Belongs to the Gfa family.</text>
</comment>
<accession>A0ABR3D210</accession>
<dbReference type="InterPro" id="IPR011057">
    <property type="entry name" value="Mss4-like_sf"/>
</dbReference>
<keyword evidence="4" id="KW-0456">Lyase</keyword>
<proteinExistence type="inferred from homology"/>
<dbReference type="Proteomes" id="UP001451303">
    <property type="component" value="Unassembled WGS sequence"/>
</dbReference>
<comment type="caution">
    <text evidence="6">The sequence shown here is derived from an EMBL/GenBank/DDBJ whole genome shotgun (WGS) entry which is preliminary data.</text>
</comment>
<organism evidence="6 7">
    <name type="scientific">Neurospora intermedia</name>
    <dbReference type="NCBI Taxonomy" id="5142"/>
    <lineage>
        <taxon>Eukaryota</taxon>
        <taxon>Fungi</taxon>
        <taxon>Dikarya</taxon>
        <taxon>Ascomycota</taxon>
        <taxon>Pezizomycotina</taxon>
        <taxon>Sordariomycetes</taxon>
        <taxon>Sordariomycetidae</taxon>
        <taxon>Sordariales</taxon>
        <taxon>Sordariaceae</taxon>
        <taxon>Neurospora</taxon>
    </lineage>
</organism>
<dbReference type="Pfam" id="PF04828">
    <property type="entry name" value="GFA"/>
    <property type="match status" value="1"/>
</dbReference>
<dbReference type="SUPFAM" id="SSF51316">
    <property type="entry name" value="Mss4-like"/>
    <property type="match status" value="1"/>
</dbReference>
<dbReference type="PANTHER" id="PTHR33337">
    <property type="entry name" value="GFA DOMAIN-CONTAINING PROTEIN"/>
    <property type="match status" value="1"/>
</dbReference>
<feature type="domain" description="CENP-V/GFA" evidence="5">
    <location>
        <begin position="46"/>
        <end position="164"/>
    </location>
</feature>
<keyword evidence="7" id="KW-1185">Reference proteome</keyword>
<dbReference type="InterPro" id="IPR006913">
    <property type="entry name" value="CENP-V/GFA"/>
</dbReference>
<keyword evidence="2" id="KW-0479">Metal-binding</keyword>
<dbReference type="PROSITE" id="PS51891">
    <property type="entry name" value="CENP_V_GFA"/>
    <property type="match status" value="1"/>
</dbReference>
<reference evidence="6 7" key="1">
    <citation type="submission" date="2023-09" db="EMBL/GenBank/DDBJ databases">
        <title>Multi-omics analysis of a traditional fermented food reveals byproduct-associated fungal strains for waste-to-food upcycling.</title>
        <authorList>
            <consortium name="Lawrence Berkeley National Laboratory"/>
            <person name="Rekdal V.M."/>
            <person name="Villalobos-Escobedo J.M."/>
            <person name="Rodriguez-Valeron N."/>
            <person name="Garcia M.O."/>
            <person name="Vasquez D.P."/>
            <person name="Damayanti I."/>
            <person name="Sorensen P.M."/>
            <person name="Baidoo E.E."/>
            <person name="De Carvalho A.C."/>
            <person name="Riley R."/>
            <person name="Lipzen A."/>
            <person name="He G."/>
            <person name="Yan M."/>
            <person name="Haridas S."/>
            <person name="Daum C."/>
            <person name="Yoshinaga Y."/>
            <person name="Ng V."/>
            <person name="Grigoriev I.V."/>
            <person name="Munk R."/>
            <person name="Nuraida L."/>
            <person name="Wijaya C.H."/>
            <person name="Morales P.-C."/>
            <person name="Keasling J.D."/>
        </authorList>
    </citation>
    <scope>NUCLEOTIDE SEQUENCE [LARGE SCALE GENOMIC DNA]</scope>
    <source>
        <strain evidence="6 7">FGSC 2613</strain>
    </source>
</reference>
<protein>
    <submittedName>
        <fullName evidence="6">Mss4-like protein</fullName>
    </submittedName>
</protein>
<evidence type="ECO:0000259" key="5">
    <source>
        <dbReference type="PROSITE" id="PS51891"/>
    </source>
</evidence>
<dbReference type="EMBL" id="JAVLET010000015">
    <property type="protein sequence ID" value="KAL0465873.1"/>
    <property type="molecule type" value="Genomic_DNA"/>
</dbReference>